<sequence length="173" mass="18897">MAIVTISFMLFLKESMISSQILGWNQTRGTFTKTSSQDQGAVEKRLYPGLELRQQSRDTIHARGHPTRVLGRPVPAASETIRMAAALDCSPAGGALWWRQEADVLFFPKSPADALWLASGFTVLPLFRRLGCGLGVRPSKPSTSTLVGTGRPTCARPMLLGVLQPASPMWREC</sequence>
<dbReference type="Proteomes" id="UP000250266">
    <property type="component" value="Unassembled WGS sequence"/>
</dbReference>
<protein>
    <submittedName>
        <fullName evidence="2">Uncharacterized protein</fullName>
    </submittedName>
</protein>
<proteinExistence type="predicted"/>
<accession>A0A8E2JJP7</accession>
<feature type="chain" id="PRO_5034777889" evidence="1">
    <location>
        <begin position="20"/>
        <end position="173"/>
    </location>
</feature>
<keyword evidence="3" id="KW-1185">Reference proteome</keyword>
<feature type="signal peptide" evidence="1">
    <location>
        <begin position="1"/>
        <end position="19"/>
    </location>
</feature>
<keyword evidence="1" id="KW-0732">Signal</keyword>
<evidence type="ECO:0000313" key="2">
    <source>
        <dbReference type="EMBL" id="OCK84948.1"/>
    </source>
</evidence>
<organism evidence="2 3">
    <name type="scientific">Lepidopterella palustris CBS 459.81</name>
    <dbReference type="NCBI Taxonomy" id="1314670"/>
    <lineage>
        <taxon>Eukaryota</taxon>
        <taxon>Fungi</taxon>
        <taxon>Dikarya</taxon>
        <taxon>Ascomycota</taxon>
        <taxon>Pezizomycotina</taxon>
        <taxon>Dothideomycetes</taxon>
        <taxon>Pleosporomycetidae</taxon>
        <taxon>Mytilinidiales</taxon>
        <taxon>Argynnaceae</taxon>
        <taxon>Lepidopterella</taxon>
    </lineage>
</organism>
<dbReference type="AlphaFoldDB" id="A0A8E2JJP7"/>
<reference evidence="2 3" key="1">
    <citation type="journal article" date="2016" name="Nat. Commun.">
        <title>Ectomycorrhizal ecology is imprinted in the genome of the dominant symbiotic fungus Cenococcum geophilum.</title>
        <authorList>
            <consortium name="DOE Joint Genome Institute"/>
            <person name="Peter M."/>
            <person name="Kohler A."/>
            <person name="Ohm R.A."/>
            <person name="Kuo A."/>
            <person name="Krutzmann J."/>
            <person name="Morin E."/>
            <person name="Arend M."/>
            <person name="Barry K.W."/>
            <person name="Binder M."/>
            <person name="Choi C."/>
            <person name="Clum A."/>
            <person name="Copeland A."/>
            <person name="Grisel N."/>
            <person name="Haridas S."/>
            <person name="Kipfer T."/>
            <person name="LaButti K."/>
            <person name="Lindquist E."/>
            <person name="Lipzen A."/>
            <person name="Maire R."/>
            <person name="Meier B."/>
            <person name="Mihaltcheva S."/>
            <person name="Molinier V."/>
            <person name="Murat C."/>
            <person name="Poggeler S."/>
            <person name="Quandt C.A."/>
            <person name="Sperisen C."/>
            <person name="Tritt A."/>
            <person name="Tisserant E."/>
            <person name="Crous P.W."/>
            <person name="Henrissat B."/>
            <person name="Nehls U."/>
            <person name="Egli S."/>
            <person name="Spatafora J.W."/>
            <person name="Grigoriev I.V."/>
            <person name="Martin F.M."/>
        </authorList>
    </citation>
    <scope>NUCLEOTIDE SEQUENCE [LARGE SCALE GENOMIC DNA]</scope>
    <source>
        <strain evidence="2 3">CBS 459.81</strain>
    </source>
</reference>
<dbReference type="EMBL" id="KV744827">
    <property type="protein sequence ID" value="OCK84948.1"/>
    <property type="molecule type" value="Genomic_DNA"/>
</dbReference>
<evidence type="ECO:0000313" key="3">
    <source>
        <dbReference type="Proteomes" id="UP000250266"/>
    </source>
</evidence>
<name>A0A8E2JJP7_9PEZI</name>
<evidence type="ECO:0000256" key="1">
    <source>
        <dbReference type="SAM" id="SignalP"/>
    </source>
</evidence>
<gene>
    <name evidence="2" type="ORF">K432DRAFT_82024</name>
</gene>